<gene>
    <name evidence="2" type="ORF">O0S08_06580</name>
</gene>
<name>A0ABY7H972_9BACT</name>
<keyword evidence="3" id="KW-1185">Reference proteome</keyword>
<reference evidence="2" key="1">
    <citation type="submission" date="2022-11" db="EMBL/GenBank/DDBJ databases">
        <title>Minimal conservation of predation-associated metabolite biosynthetic gene clusters underscores biosynthetic potential of Myxococcota including descriptions for ten novel species: Archangium lansinium sp. nov., Myxococcus landrumus sp. nov., Nannocystis bai.</title>
        <authorList>
            <person name="Ahearne A."/>
            <person name="Stevens C."/>
            <person name="Dowd S."/>
        </authorList>
    </citation>
    <scope>NUCLEOTIDE SEQUENCE</scope>
    <source>
        <strain evidence="2">Fl3</strain>
    </source>
</reference>
<feature type="region of interest" description="Disordered" evidence="1">
    <location>
        <begin position="1"/>
        <end position="31"/>
    </location>
</feature>
<evidence type="ECO:0000256" key="1">
    <source>
        <dbReference type="SAM" id="MobiDB-lite"/>
    </source>
</evidence>
<dbReference type="RefSeq" id="WP_269038155.1">
    <property type="nucleotide sequence ID" value="NZ_CP114040.1"/>
</dbReference>
<sequence>MDSRDPVADVPPAVQFKGEHPPNPWTISGSDPRPIAEIPALKRLNAENLVEVARGDAITRCDPPLLERVDAGP</sequence>
<accession>A0ABY7H972</accession>
<evidence type="ECO:0000313" key="3">
    <source>
        <dbReference type="Proteomes" id="UP001164459"/>
    </source>
</evidence>
<dbReference type="EMBL" id="CP114040">
    <property type="protein sequence ID" value="WAS95812.1"/>
    <property type="molecule type" value="Genomic_DNA"/>
</dbReference>
<evidence type="ECO:0000313" key="2">
    <source>
        <dbReference type="EMBL" id="WAS95812.1"/>
    </source>
</evidence>
<proteinExistence type="predicted"/>
<organism evidence="2 3">
    <name type="scientific">Nannocystis punicea</name>
    <dbReference type="NCBI Taxonomy" id="2995304"/>
    <lineage>
        <taxon>Bacteria</taxon>
        <taxon>Pseudomonadati</taxon>
        <taxon>Myxococcota</taxon>
        <taxon>Polyangia</taxon>
        <taxon>Nannocystales</taxon>
        <taxon>Nannocystaceae</taxon>
        <taxon>Nannocystis</taxon>
    </lineage>
</organism>
<dbReference type="Proteomes" id="UP001164459">
    <property type="component" value="Chromosome"/>
</dbReference>
<protein>
    <submittedName>
        <fullName evidence="2">Uncharacterized protein</fullName>
    </submittedName>
</protein>